<sequence length="329" mass="35549">MLAGRKYLVTGAGGFIGSHLVEALVRGGADVTAMVKYGSASSWGNLDFVHDEVKGQFRVVAGNIDDGDFVAHAVEGMDVVCHLAALIAIPYSYVAPRSYIRTNVEGTLNVLEAARRFSVGRVVHTSTSEVYGTALRVPIDETHPLQGQSPYSASKIGADKIAESYYRSFNTGVVTLRPFNTFGPRQSARAFLPTIIAQAATQDEIRLGSLTPERDMTFVTDTAAGFIAAATTPGIEGETINLGTGSTYTVGHFADRILKLMGADNKPIVQEAARMRPEKSEVLKLVSDNARAAQLMGWTPKVSLDDGLMQTIDFVRKNIRLYRPTVYTV</sequence>
<dbReference type="InterPro" id="IPR016040">
    <property type="entry name" value="NAD(P)-bd_dom"/>
</dbReference>
<dbReference type="GO" id="GO:0016831">
    <property type="term" value="F:carboxy-lyase activity"/>
    <property type="evidence" value="ECO:0007669"/>
    <property type="project" value="InterPro"/>
</dbReference>
<name>A0A329BVZ0_9BURK</name>
<dbReference type="InterPro" id="IPR036291">
    <property type="entry name" value="NAD(P)-bd_dom_sf"/>
</dbReference>
<organism evidence="2 3">
    <name type="scientific">Paraburkholderia bryophila</name>
    <dbReference type="NCBI Taxonomy" id="420952"/>
    <lineage>
        <taxon>Bacteria</taxon>
        <taxon>Pseudomonadati</taxon>
        <taxon>Pseudomonadota</taxon>
        <taxon>Betaproteobacteria</taxon>
        <taxon>Burkholderiales</taxon>
        <taxon>Burkholderiaceae</taxon>
        <taxon>Paraburkholderia</taxon>
    </lineage>
</organism>
<accession>A0A329BVZ0</accession>
<proteinExistence type="predicted"/>
<dbReference type="InterPro" id="IPR045869">
    <property type="entry name" value="Arna-like_SDR_e"/>
</dbReference>
<gene>
    <name evidence="2" type="ORF">BX591_12153</name>
</gene>
<reference evidence="2 3" key="1">
    <citation type="submission" date="2018-06" db="EMBL/GenBank/DDBJ databases">
        <title>Genomic Encyclopedia of Type Strains, Phase III (KMG-III): the genomes of soil and plant-associated and newly described type strains.</title>
        <authorList>
            <person name="Whitman W."/>
        </authorList>
    </citation>
    <scope>NUCLEOTIDE SEQUENCE [LARGE SCALE GENOMIC DNA]</scope>
    <source>
        <strain evidence="2 3">LMG 23644</strain>
    </source>
</reference>
<dbReference type="Gene3D" id="3.40.50.720">
    <property type="entry name" value="NAD(P)-binding Rossmann-like Domain"/>
    <property type="match status" value="1"/>
</dbReference>
<dbReference type="Proteomes" id="UP000248918">
    <property type="component" value="Unassembled WGS sequence"/>
</dbReference>
<dbReference type="Gene3D" id="3.90.25.10">
    <property type="entry name" value="UDP-galactose 4-epimerase, domain 1"/>
    <property type="match status" value="1"/>
</dbReference>
<comment type="caution">
    <text evidence="2">The sequence shown here is derived from an EMBL/GenBank/DDBJ whole genome shotgun (WGS) entry which is preliminary data.</text>
</comment>
<evidence type="ECO:0000313" key="3">
    <source>
        <dbReference type="Proteomes" id="UP000248918"/>
    </source>
</evidence>
<dbReference type="RefSeq" id="WP_111934051.1">
    <property type="nucleotide sequence ID" value="NZ_CADFFP010000023.1"/>
</dbReference>
<dbReference type="EMBL" id="QLTK01000021">
    <property type="protein sequence ID" value="RAS23135.1"/>
    <property type="molecule type" value="Genomic_DNA"/>
</dbReference>
<evidence type="ECO:0000313" key="2">
    <source>
        <dbReference type="EMBL" id="RAS23135.1"/>
    </source>
</evidence>
<dbReference type="CDD" id="cd05257">
    <property type="entry name" value="Arna_like_SDR_e"/>
    <property type="match status" value="1"/>
</dbReference>
<dbReference type="OrthoDB" id="9769113at2"/>
<dbReference type="SUPFAM" id="SSF51735">
    <property type="entry name" value="NAD(P)-binding Rossmann-fold domains"/>
    <property type="match status" value="1"/>
</dbReference>
<dbReference type="Pfam" id="PF16363">
    <property type="entry name" value="GDP_Man_Dehyd"/>
    <property type="match status" value="1"/>
</dbReference>
<feature type="domain" description="NAD(P)-binding" evidence="1">
    <location>
        <begin position="8"/>
        <end position="310"/>
    </location>
</feature>
<dbReference type="PANTHER" id="PTHR43000">
    <property type="entry name" value="DTDP-D-GLUCOSE 4,6-DEHYDRATASE-RELATED"/>
    <property type="match status" value="1"/>
</dbReference>
<evidence type="ECO:0000259" key="1">
    <source>
        <dbReference type="Pfam" id="PF16363"/>
    </source>
</evidence>
<protein>
    <submittedName>
        <fullName evidence="2">NAD dependent epimerase/dehydratase</fullName>
    </submittedName>
</protein>
<dbReference type="AlphaFoldDB" id="A0A329BVZ0"/>